<comment type="caution">
    <text evidence="2">The sequence shown here is derived from an EMBL/GenBank/DDBJ whole genome shotgun (WGS) entry which is preliminary data.</text>
</comment>
<keyword evidence="1" id="KW-1133">Transmembrane helix</keyword>
<proteinExistence type="predicted"/>
<dbReference type="EMBL" id="SJDL01000002">
    <property type="protein sequence ID" value="TBW59105.1"/>
    <property type="molecule type" value="Genomic_DNA"/>
</dbReference>
<keyword evidence="1" id="KW-0812">Transmembrane</keyword>
<dbReference type="Proteomes" id="UP000313645">
    <property type="component" value="Unassembled WGS sequence"/>
</dbReference>
<keyword evidence="1" id="KW-0472">Membrane</keyword>
<evidence type="ECO:0000313" key="3">
    <source>
        <dbReference type="Proteomes" id="UP000313645"/>
    </source>
</evidence>
<keyword evidence="3" id="KW-1185">Reference proteome</keyword>
<evidence type="ECO:0000313" key="2">
    <source>
        <dbReference type="EMBL" id="TBW59105.1"/>
    </source>
</evidence>
<reference evidence="2 3" key="1">
    <citation type="submission" date="2019-02" db="EMBL/GenBank/DDBJ databases">
        <title>Marinobacter halodurans sp. nov., a marine bacterium isolated from sea tidal flat.</title>
        <authorList>
            <person name="Yoo Y."/>
            <person name="Lee D.W."/>
            <person name="Kim B.S."/>
            <person name="Kim J.-J."/>
        </authorList>
    </citation>
    <scope>NUCLEOTIDE SEQUENCE [LARGE SCALE GENOMIC DNA]</scope>
    <source>
        <strain evidence="2 3">YJ-S3-2</strain>
    </source>
</reference>
<accession>A0ABY1ZQL4</accession>
<name>A0ABY1ZQL4_9GAMM</name>
<gene>
    <name evidence="2" type="ORF">EZI54_01985</name>
</gene>
<feature type="transmembrane region" description="Helical" evidence="1">
    <location>
        <begin position="41"/>
        <end position="63"/>
    </location>
</feature>
<protein>
    <submittedName>
        <fullName evidence="2">Uncharacterized protein</fullName>
    </submittedName>
</protein>
<feature type="transmembrane region" description="Helical" evidence="1">
    <location>
        <begin position="84"/>
        <end position="103"/>
    </location>
</feature>
<organism evidence="2 3">
    <name type="scientific">Marinobacter halodurans</name>
    <dbReference type="NCBI Taxonomy" id="2528979"/>
    <lineage>
        <taxon>Bacteria</taxon>
        <taxon>Pseudomonadati</taxon>
        <taxon>Pseudomonadota</taxon>
        <taxon>Gammaproteobacteria</taxon>
        <taxon>Pseudomonadales</taxon>
        <taxon>Marinobacteraceae</taxon>
        <taxon>Marinobacter</taxon>
    </lineage>
</organism>
<sequence length="122" mass="13664">MYVCIDCRKGLMDPVSRLDEPDAADRYQCSYCGHRATIPPLMISVTQILSCILGLGFTLYLLLQHVGRTLKAFQLGLHGDMTSDVLLSALALLFTASFGYTILRAGHNLRTQFRYRHVRPSS</sequence>
<evidence type="ECO:0000256" key="1">
    <source>
        <dbReference type="SAM" id="Phobius"/>
    </source>
</evidence>
<dbReference type="RefSeq" id="WP_131478503.1">
    <property type="nucleotide sequence ID" value="NZ_SJDL01000002.1"/>
</dbReference>